<evidence type="ECO:0000256" key="2">
    <source>
        <dbReference type="ARBA" id="ARBA00004496"/>
    </source>
</evidence>
<keyword evidence="15" id="KW-1185">Reference proteome</keyword>
<evidence type="ECO:0000256" key="8">
    <source>
        <dbReference type="ARBA" id="ARBA00023242"/>
    </source>
</evidence>
<dbReference type="GO" id="GO:0005634">
    <property type="term" value="C:nucleus"/>
    <property type="evidence" value="ECO:0007669"/>
    <property type="project" value="UniProtKB-SubCell"/>
</dbReference>
<evidence type="ECO:0000256" key="11">
    <source>
        <dbReference type="ARBA" id="ARBA00049524"/>
    </source>
</evidence>
<evidence type="ECO:0000256" key="9">
    <source>
        <dbReference type="ARBA" id="ARBA00023315"/>
    </source>
</evidence>
<dbReference type="CDD" id="cd04301">
    <property type="entry name" value="NAT_SF"/>
    <property type="match status" value="1"/>
</dbReference>
<dbReference type="PANTHER" id="PTHR20531">
    <property type="entry name" value="N-ALPHA-ACETYLTRANSFERASE 40"/>
    <property type="match status" value="1"/>
</dbReference>
<dbReference type="InterPro" id="IPR039949">
    <property type="entry name" value="NAA40"/>
</dbReference>
<keyword evidence="8" id="KW-0539">Nucleus</keyword>
<dbReference type="AlphaFoldDB" id="A0A6G1J3S4"/>
<dbReference type="GO" id="GO:0010485">
    <property type="term" value="F:histone H4 acetyltransferase activity"/>
    <property type="evidence" value="ECO:0007669"/>
    <property type="project" value="InterPro"/>
</dbReference>
<sequence length="323" mass="36549">MPKSGQRTRNKASKLRRDTTNNPNSVSLRKALEQQIRGDKAALVNKKFGDSGEDNAIYDSTRILKDWDDVALQARFAQERDVGRISLRFDVQLEIRTAVNMSQADLDACFEIVKLTSKDDYQSSSAGWNASRKKEEMLDRNMIYILIRATPGTNGRFADSIDTDIIAFASFKIDYDEPPQQDQQVLYIYEVHVGAELRGKGIGKFFLFTIECMAYKVGILKTMLTVFTKNTRAVIVYRNLGYRKDACSPEDLTTRRKTIRAEYRIMSKRIIDPSLINPDKLRMEADTDKESSAVSEREARTALNLDTGDAGSESSESMDTDSD</sequence>
<reference evidence="14" key="1">
    <citation type="journal article" date="2020" name="Stud. Mycol.">
        <title>101 Dothideomycetes genomes: a test case for predicting lifestyles and emergence of pathogens.</title>
        <authorList>
            <person name="Haridas S."/>
            <person name="Albert R."/>
            <person name="Binder M."/>
            <person name="Bloem J."/>
            <person name="Labutti K."/>
            <person name="Salamov A."/>
            <person name="Andreopoulos B."/>
            <person name="Baker S."/>
            <person name="Barry K."/>
            <person name="Bills G."/>
            <person name="Bluhm B."/>
            <person name="Cannon C."/>
            <person name="Castanera R."/>
            <person name="Culley D."/>
            <person name="Daum C."/>
            <person name="Ezra D."/>
            <person name="Gonzalez J."/>
            <person name="Henrissat B."/>
            <person name="Kuo A."/>
            <person name="Liang C."/>
            <person name="Lipzen A."/>
            <person name="Lutzoni F."/>
            <person name="Magnuson J."/>
            <person name="Mondo S."/>
            <person name="Nolan M."/>
            <person name="Ohm R."/>
            <person name="Pangilinan J."/>
            <person name="Park H.-J."/>
            <person name="Ramirez L."/>
            <person name="Alfaro M."/>
            <person name="Sun H."/>
            <person name="Tritt A."/>
            <person name="Yoshinaga Y."/>
            <person name="Zwiers L.-H."/>
            <person name="Turgeon B."/>
            <person name="Goodwin S."/>
            <person name="Spatafora J."/>
            <person name="Crous P."/>
            <person name="Grigoriev I."/>
        </authorList>
    </citation>
    <scope>NUCLEOTIDE SEQUENCE</scope>
    <source>
        <strain evidence="14">CBS 122367</strain>
    </source>
</reference>
<evidence type="ECO:0000256" key="5">
    <source>
        <dbReference type="ARBA" id="ARBA00015043"/>
    </source>
</evidence>
<dbReference type="GO" id="GO:1990189">
    <property type="term" value="F:protein N-terminal-serine acetyltransferase activity"/>
    <property type="evidence" value="ECO:0007669"/>
    <property type="project" value="UniProtKB-EC"/>
</dbReference>
<comment type="subcellular location">
    <subcellularLocation>
        <location evidence="2">Cytoplasm</location>
    </subcellularLocation>
    <subcellularLocation>
        <location evidence="1">Nucleus</location>
    </subcellularLocation>
</comment>
<dbReference type="InterPro" id="IPR016181">
    <property type="entry name" value="Acyl_CoA_acyltransferase"/>
</dbReference>
<dbReference type="EMBL" id="MU005580">
    <property type="protein sequence ID" value="KAF2684861.1"/>
    <property type="molecule type" value="Genomic_DNA"/>
</dbReference>
<dbReference type="PROSITE" id="PS51186">
    <property type="entry name" value="GNAT"/>
    <property type="match status" value="1"/>
</dbReference>
<accession>A0A6G1J3S4</accession>
<gene>
    <name evidence="14" type="ORF">K458DRAFT_417714</name>
</gene>
<organism evidence="14 15">
    <name type="scientific">Lentithecium fluviatile CBS 122367</name>
    <dbReference type="NCBI Taxonomy" id="1168545"/>
    <lineage>
        <taxon>Eukaryota</taxon>
        <taxon>Fungi</taxon>
        <taxon>Dikarya</taxon>
        <taxon>Ascomycota</taxon>
        <taxon>Pezizomycotina</taxon>
        <taxon>Dothideomycetes</taxon>
        <taxon>Pleosporomycetidae</taxon>
        <taxon>Pleosporales</taxon>
        <taxon>Massarineae</taxon>
        <taxon>Lentitheciaceae</taxon>
        <taxon>Lentithecium</taxon>
    </lineage>
</organism>
<dbReference type="Gene3D" id="3.40.630.30">
    <property type="match status" value="1"/>
</dbReference>
<evidence type="ECO:0000256" key="7">
    <source>
        <dbReference type="ARBA" id="ARBA00022679"/>
    </source>
</evidence>
<dbReference type="GO" id="GO:0005737">
    <property type="term" value="C:cytoplasm"/>
    <property type="evidence" value="ECO:0007669"/>
    <property type="project" value="UniProtKB-SubCell"/>
</dbReference>
<evidence type="ECO:0000313" key="14">
    <source>
        <dbReference type="EMBL" id="KAF2684861.1"/>
    </source>
</evidence>
<evidence type="ECO:0000256" key="1">
    <source>
        <dbReference type="ARBA" id="ARBA00004123"/>
    </source>
</evidence>
<feature type="region of interest" description="Disordered" evidence="12">
    <location>
        <begin position="1"/>
        <end position="25"/>
    </location>
</feature>
<keyword evidence="9" id="KW-0012">Acyltransferase</keyword>
<evidence type="ECO:0000256" key="6">
    <source>
        <dbReference type="ARBA" id="ARBA00022490"/>
    </source>
</evidence>
<dbReference type="Proteomes" id="UP000799291">
    <property type="component" value="Unassembled WGS sequence"/>
</dbReference>
<evidence type="ECO:0000256" key="3">
    <source>
        <dbReference type="ARBA" id="ARBA00008870"/>
    </source>
</evidence>
<dbReference type="InterPro" id="IPR000182">
    <property type="entry name" value="GNAT_dom"/>
</dbReference>
<feature type="domain" description="N-acetyltransferase" evidence="13">
    <location>
        <begin position="93"/>
        <end position="271"/>
    </location>
</feature>
<evidence type="ECO:0000256" key="12">
    <source>
        <dbReference type="SAM" id="MobiDB-lite"/>
    </source>
</evidence>
<evidence type="ECO:0000313" key="15">
    <source>
        <dbReference type="Proteomes" id="UP000799291"/>
    </source>
</evidence>
<comment type="catalytic activity">
    <reaction evidence="10">
        <text>N-terminal L-seryl-[histone H2A] + acetyl-CoA = N-terminal N(alpha)-acetyl-L-seryl-[histone H2A] + CoA + H(+)</text>
        <dbReference type="Rhea" id="RHEA:50600"/>
        <dbReference type="Rhea" id="RHEA-COMP:12742"/>
        <dbReference type="Rhea" id="RHEA-COMP:12744"/>
        <dbReference type="ChEBI" id="CHEBI:15378"/>
        <dbReference type="ChEBI" id="CHEBI:57287"/>
        <dbReference type="ChEBI" id="CHEBI:57288"/>
        <dbReference type="ChEBI" id="CHEBI:64738"/>
        <dbReference type="ChEBI" id="CHEBI:83690"/>
        <dbReference type="EC" id="2.3.1.257"/>
    </reaction>
</comment>
<evidence type="ECO:0000256" key="10">
    <source>
        <dbReference type="ARBA" id="ARBA00047821"/>
    </source>
</evidence>
<dbReference type="PANTHER" id="PTHR20531:SF1">
    <property type="entry name" value="N-ALPHA-ACETYLTRANSFERASE 40"/>
    <property type="match status" value="1"/>
</dbReference>
<feature type="compositionally biased region" description="Basic residues" evidence="12">
    <location>
        <begin position="1"/>
        <end position="14"/>
    </location>
</feature>
<dbReference type="OrthoDB" id="424551at2759"/>
<proteinExistence type="inferred from homology"/>
<evidence type="ECO:0000256" key="4">
    <source>
        <dbReference type="ARBA" id="ARBA00012950"/>
    </source>
</evidence>
<dbReference type="Pfam" id="PF00583">
    <property type="entry name" value="Acetyltransf_1"/>
    <property type="match status" value="1"/>
</dbReference>
<name>A0A6G1J3S4_9PLEO</name>
<keyword evidence="6" id="KW-0963">Cytoplasm</keyword>
<dbReference type="EC" id="2.3.1.257" evidence="4"/>
<evidence type="ECO:0000259" key="13">
    <source>
        <dbReference type="PROSITE" id="PS51186"/>
    </source>
</evidence>
<comment type="similarity">
    <text evidence="3">Belongs to the acetyltransferase family. NAA40 subfamily.</text>
</comment>
<comment type="catalytic activity">
    <reaction evidence="11">
        <text>N-terminal L-seryl-[histone H4] + acetyl-CoA = N-terminal N(alpha)-acetyl-L-seryl-[histone H4] + CoA + H(+)</text>
        <dbReference type="Rhea" id="RHEA:50596"/>
        <dbReference type="Rhea" id="RHEA-COMP:12740"/>
        <dbReference type="Rhea" id="RHEA-COMP:12743"/>
        <dbReference type="ChEBI" id="CHEBI:15378"/>
        <dbReference type="ChEBI" id="CHEBI:57287"/>
        <dbReference type="ChEBI" id="CHEBI:57288"/>
        <dbReference type="ChEBI" id="CHEBI:64738"/>
        <dbReference type="ChEBI" id="CHEBI:83690"/>
        <dbReference type="EC" id="2.3.1.257"/>
    </reaction>
</comment>
<dbReference type="SUPFAM" id="SSF55729">
    <property type="entry name" value="Acyl-CoA N-acyltransferases (Nat)"/>
    <property type="match status" value="1"/>
</dbReference>
<feature type="compositionally biased region" description="Basic and acidic residues" evidence="12">
    <location>
        <begin position="282"/>
        <end position="300"/>
    </location>
</feature>
<feature type="region of interest" description="Disordered" evidence="12">
    <location>
        <begin position="282"/>
        <end position="323"/>
    </location>
</feature>
<keyword evidence="7" id="KW-0808">Transferase</keyword>
<dbReference type="GO" id="GO:0043998">
    <property type="term" value="F:histone H2A acetyltransferase activity"/>
    <property type="evidence" value="ECO:0007669"/>
    <property type="project" value="InterPro"/>
</dbReference>
<protein>
    <recommendedName>
        <fullName evidence="5">N-alpha-acetyltransferase 40</fullName>
        <ecNumber evidence="4">2.3.1.257</ecNumber>
    </recommendedName>
</protein>